<dbReference type="InterPro" id="IPR013216">
    <property type="entry name" value="Methyltransf_11"/>
</dbReference>
<keyword evidence="1" id="KW-1133">Transmembrane helix</keyword>
<accession>A0A1M4Y5S4</accession>
<keyword evidence="1" id="KW-0812">Transmembrane</keyword>
<dbReference type="EMBL" id="FQVL01000006">
    <property type="protein sequence ID" value="SHF01111.1"/>
    <property type="molecule type" value="Genomic_DNA"/>
</dbReference>
<evidence type="ECO:0000313" key="4">
    <source>
        <dbReference type="Proteomes" id="UP000184476"/>
    </source>
</evidence>
<dbReference type="GO" id="GO:0008757">
    <property type="term" value="F:S-adenosylmethionine-dependent methyltransferase activity"/>
    <property type="evidence" value="ECO:0007669"/>
    <property type="project" value="InterPro"/>
</dbReference>
<dbReference type="CDD" id="cd02440">
    <property type="entry name" value="AdoMet_MTases"/>
    <property type="match status" value="1"/>
</dbReference>
<sequence length="244" mass="27379">MQRDKADYGLDAPTVVRNLFLWGVGLLLLGCVTYIFFQHPQWLQMAISILFLFSAILCFAEAFYMIWGSRVGKYRERERLINLVGLQGDEKVLDVGCGRGLVLNAVAARLTTGTAVGIDIWNRHDQSGNDPEVTRRNAEIEGVTDLVEIIDGDARVIPFSDNHFDVVLSSLAIHNIPTERERAQALAEILRVVKPKGRIAILDFQYTKDYAAFFEQSGVRNVQVIGPHWLLFPPVRIVVGQKKG</sequence>
<dbReference type="InterPro" id="IPR029063">
    <property type="entry name" value="SAM-dependent_MTases_sf"/>
</dbReference>
<name>A0A1M4Y5S4_9BACL</name>
<evidence type="ECO:0000313" key="3">
    <source>
        <dbReference type="EMBL" id="SHF01111.1"/>
    </source>
</evidence>
<dbReference type="GO" id="GO:0032259">
    <property type="term" value="P:methylation"/>
    <property type="evidence" value="ECO:0007669"/>
    <property type="project" value="UniProtKB-KW"/>
</dbReference>
<dbReference type="Proteomes" id="UP000184476">
    <property type="component" value="Unassembled WGS sequence"/>
</dbReference>
<dbReference type="RefSeq" id="WP_073154900.1">
    <property type="nucleotide sequence ID" value="NZ_FQVL01000006.1"/>
</dbReference>
<feature type="domain" description="Methyltransferase type 11" evidence="2">
    <location>
        <begin position="93"/>
        <end position="201"/>
    </location>
</feature>
<feature type="transmembrane region" description="Helical" evidence="1">
    <location>
        <begin position="43"/>
        <end position="67"/>
    </location>
</feature>
<dbReference type="Pfam" id="PF08241">
    <property type="entry name" value="Methyltransf_11"/>
    <property type="match status" value="1"/>
</dbReference>
<feature type="transmembrane region" description="Helical" evidence="1">
    <location>
        <begin position="20"/>
        <end position="37"/>
    </location>
</feature>
<reference evidence="3 4" key="1">
    <citation type="submission" date="2016-11" db="EMBL/GenBank/DDBJ databases">
        <authorList>
            <person name="Jaros S."/>
            <person name="Januszkiewicz K."/>
            <person name="Wedrychowicz H."/>
        </authorList>
    </citation>
    <scope>NUCLEOTIDE SEQUENCE [LARGE SCALE GENOMIC DNA]</scope>
    <source>
        <strain evidence="3 4">DSM 44666</strain>
    </source>
</reference>
<dbReference type="AlphaFoldDB" id="A0A1M4Y5S4"/>
<evidence type="ECO:0000256" key="1">
    <source>
        <dbReference type="SAM" id="Phobius"/>
    </source>
</evidence>
<dbReference type="PANTHER" id="PTHR45277:SF1">
    <property type="entry name" value="EXPRESSED PROTEIN"/>
    <property type="match status" value="1"/>
</dbReference>
<keyword evidence="1" id="KW-0472">Membrane</keyword>
<keyword evidence="3" id="KW-0489">Methyltransferase</keyword>
<protein>
    <submittedName>
        <fullName evidence="3">Methyltransferase domain-containing protein</fullName>
    </submittedName>
</protein>
<keyword evidence="4" id="KW-1185">Reference proteome</keyword>
<dbReference type="STRING" id="112248.SAMN05444392_10662"/>
<dbReference type="PROSITE" id="PS51257">
    <property type="entry name" value="PROKAR_LIPOPROTEIN"/>
    <property type="match status" value="1"/>
</dbReference>
<organism evidence="3 4">
    <name type="scientific">Seinonella peptonophila</name>
    <dbReference type="NCBI Taxonomy" id="112248"/>
    <lineage>
        <taxon>Bacteria</taxon>
        <taxon>Bacillati</taxon>
        <taxon>Bacillota</taxon>
        <taxon>Bacilli</taxon>
        <taxon>Bacillales</taxon>
        <taxon>Thermoactinomycetaceae</taxon>
        <taxon>Seinonella</taxon>
    </lineage>
</organism>
<gene>
    <name evidence="3" type="ORF">SAMN05444392_10662</name>
</gene>
<dbReference type="SUPFAM" id="SSF53335">
    <property type="entry name" value="S-adenosyl-L-methionine-dependent methyltransferases"/>
    <property type="match status" value="1"/>
</dbReference>
<proteinExistence type="predicted"/>
<dbReference type="Gene3D" id="3.40.50.150">
    <property type="entry name" value="Vaccinia Virus protein VP39"/>
    <property type="match status" value="1"/>
</dbReference>
<dbReference type="OrthoDB" id="43862at2"/>
<dbReference type="PANTHER" id="PTHR45277">
    <property type="entry name" value="EXPRESSED PROTEIN"/>
    <property type="match status" value="1"/>
</dbReference>
<evidence type="ECO:0000259" key="2">
    <source>
        <dbReference type="Pfam" id="PF08241"/>
    </source>
</evidence>
<keyword evidence="3" id="KW-0808">Transferase</keyword>